<keyword evidence="4" id="KW-0732">Signal</keyword>
<dbReference type="RefSeq" id="WP_090242240.1">
    <property type="nucleotide sequence ID" value="NZ_FNOU01000001.1"/>
</dbReference>
<dbReference type="AlphaFoldDB" id="A0A1H3AJW5"/>
<gene>
    <name evidence="5" type="ORF">SAMN04488579_10155</name>
</gene>
<keyword evidence="3" id="KW-1133">Transmembrane helix</keyword>
<feature type="signal peptide" evidence="4">
    <location>
        <begin position="1"/>
        <end position="30"/>
    </location>
</feature>
<feature type="coiled-coil region" evidence="1">
    <location>
        <begin position="90"/>
        <end position="124"/>
    </location>
</feature>
<evidence type="ECO:0000313" key="5">
    <source>
        <dbReference type="EMBL" id="SDX29454.1"/>
    </source>
</evidence>
<evidence type="ECO:0000256" key="1">
    <source>
        <dbReference type="SAM" id="Coils"/>
    </source>
</evidence>
<keyword evidence="3" id="KW-0472">Membrane</keyword>
<sequence>MKWRCKGIWTAVLSVTLCVLVVMGTPMVCAQESGTGEDAVSLEGLSVAQLTEIAGSVLSNTSYGDVFKKISDPINVYAGIMGDFQNQKFNEELMHKIDGIQTTLTEMKSQIAAQDRELKSAMDQVAGKVDLQSYSQMMNEVKTIDNEVQTLYGDYQTVLNSAEASTPEQNKAHAADWAAKAERANLDAKISRINALMSNSQSTDTLWAAGERVLREGYPFEHQIRTPMYSLYQYTVGVRQQLLFLSSEYYHYQSALKEDPYYDNLYLSRYNAVITAINAEVEASKLTELADPEAIHQSMTLYNPDRGQGKTVAGYGVILNANRKTYFIAQGADTLSELYTYTVRHLSGRYPYEHTYCHNENYPAQDVTGQFKLIDSQGDLYPLAEAAWGQKKGARFLDWLVDNGGLTDLSDCQALLTSDCVENLPGPIMYTDTKTKNGRQKVFDANQVTYNELGVDVVDQSYIANYIRASESYNFGGAAEATPWHAARLLLVLEKGGDGPVTDLDFVPKSLDDFPGEEPALGLPFGRTLTVDLSQMTQTDFQGKTLHLEGKVVLDGGEVPRSFTGLSLEMGTGAEVTLKNLEITGRDNVPVLKAKGGSQSLTVAGQVTLTAGGGTKSRPGIQVENTSNQEMLTILSGNADGSPGQLTVQAAGEAPGIQNGFGTLKIAGIMLSARGSGDCAGIYAGGHLAMEDTTVTAVAGSAKASDIGMNYFTKERSSQAYHKISNCTLTLGYNQISGDIQMMPDCRYTNGVPYYITFTHGGSSEDWDEDSEYTQPLTLIVTGTGGERRFEADCSIASGDDPEVMVLEDGDLSDVNLGTLGTLEIETFTDSYGPYPQSLRVAMGSPYGVGDENGRFDCYRELSASDEEQNTFHMDDRVVRLSLWGNFSPSVMSGLQAALADRNQAPLTEDIPWMDLSGCYQDNQGSYYLNLGNALNAPEILWLKRQDRDQSDGAKLTEYYLMSLKKTIGGFPQTTANRQMNQWLPLKGVSYPIFLGDEPVNSFGVTLALENQRVLADDLILEVEGSEGTQRIALKKFLPEGTWLSGTPTHFNVLFDQGMGHLKRARLLKGEGEAKDVVLSIAHWDFYYNQTGSSTSYPPTFSLGPCVMHQDEWHSFKALNLGGVTEKPRPEEPGISIGSNTMDTPSKLKAQNPGTGYTPVQKGTAEIYFGVLVILGIAVLLGRRLLQK</sequence>
<keyword evidence="6" id="KW-1185">Reference proteome</keyword>
<accession>A0A1H3AJW5</accession>
<evidence type="ECO:0000313" key="6">
    <source>
        <dbReference type="Proteomes" id="UP000199652"/>
    </source>
</evidence>
<dbReference type="Proteomes" id="UP000199652">
    <property type="component" value="Unassembled WGS sequence"/>
</dbReference>
<reference evidence="6" key="1">
    <citation type="submission" date="2016-10" db="EMBL/GenBank/DDBJ databases">
        <authorList>
            <person name="Varghese N."/>
            <person name="Submissions S."/>
        </authorList>
    </citation>
    <scope>NUCLEOTIDE SEQUENCE [LARGE SCALE GENOMIC DNA]</scope>
    <source>
        <strain evidence="6">VPI 5359</strain>
    </source>
</reference>
<dbReference type="OrthoDB" id="8317736at2"/>
<feature type="chain" id="PRO_5011696494" evidence="4">
    <location>
        <begin position="31"/>
        <end position="1188"/>
    </location>
</feature>
<evidence type="ECO:0000256" key="4">
    <source>
        <dbReference type="SAM" id="SignalP"/>
    </source>
</evidence>
<evidence type="ECO:0000256" key="3">
    <source>
        <dbReference type="SAM" id="Phobius"/>
    </source>
</evidence>
<keyword evidence="1" id="KW-0175">Coiled coil</keyword>
<proteinExistence type="predicted"/>
<organism evidence="5 6">
    <name type="scientific">Eubacterium barkeri</name>
    <name type="common">Clostridium barkeri</name>
    <dbReference type="NCBI Taxonomy" id="1528"/>
    <lineage>
        <taxon>Bacteria</taxon>
        <taxon>Bacillati</taxon>
        <taxon>Bacillota</taxon>
        <taxon>Clostridia</taxon>
        <taxon>Eubacteriales</taxon>
        <taxon>Eubacteriaceae</taxon>
        <taxon>Eubacterium</taxon>
    </lineage>
</organism>
<name>A0A1H3AJW5_EUBBA</name>
<dbReference type="EMBL" id="FNOU01000001">
    <property type="protein sequence ID" value="SDX29454.1"/>
    <property type="molecule type" value="Genomic_DNA"/>
</dbReference>
<feature type="transmembrane region" description="Helical" evidence="3">
    <location>
        <begin position="1167"/>
        <end position="1186"/>
    </location>
</feature>
<keyword evidence="3" id="KW-0812">Transmembrane</keyword>
<evidence type="ECO:0000256" key="2">
    <source>
        <dbReference type="SAM" id="MobiDB-lite"/>
    </source>
</evidence>
<feature type="region of interest" description="Disordered" evidence="2">
    <location>
        <begin position="1124"/>
        <end position="1155"/>
    </location>
</feature>
<protein>
    <submittedName>
        <fullName evidence="5">Uncharacterized protein</fullName>
    </submittedName>
</protein>